<organism evidence="2 3">
    <name type="scientific">Paraburkholderia tagetis</name>
    <dbReference type="NCBI Taxonomy" id="2913261"/>
    <lineage>
        <taxon>Bacteria</taxon>
        <taxon>Pseudomonadati</taxon>
        <taxon>Pseudomonadota</taxon>
        <taxon>Betaproteobacteria</taxon>
        <taxon>Burkholderiales</taxon>
        <taxon>Burkholderiaceae</taxon>
        <taxon>Paraburkholderia</taxon>
    </lineage>
</organism>
<feature type="chain" id="PRO_5040881995" evidence="1">
    <location>
        <begin position="28"/>
        <end position="83"/>
    </location>
</feature>
<evidence type="ECO:0000313" key="3">
    <source>
        <dbReference type="Proteomes" id="UP001139308"/>
    </source>
</evidence>
<dbReference type="AlphaFoldDB" id="A0A9X1RMP8"/>
<name>A0A9X1RMP8_9BURK</name>
<keyword evidence="3" id="KW-1185">Reference proteome</keyword>
<dbReference type="PROSITE" id="PS51318">
    <property type="entry name" value="TAT"/>
    <property type="match status" value="1"/>
</dbReference>
<dbReference type="Pfam" id="PF10048">
    <property type="entry name" value="DUF2282"/>
    <property type="match status" value="1"/>
</dbReference>
<sequence>MDNKRRILIAAALAGALGAGLSATAQADEAKIKCYGVAKAGQNDCASKTGAHACAGQSKKDFDPLDFKMMPKTSCDKLGGKEA</sequence>
<protein>
    <submittedName>
        <fullName evidence="2">DUF2282 domain-containing protein</fullName>
    </submittedName>
</protein>
<dbReference type="RefSeq" id="WP_021157824.1">
    <property type="nucleotide sequence ID" value="NZ_JAKLJA010000002.1"/>
</dbReference>
<evidence type="ECO:0000256" key="1">
    <source>
        <dbReference type="SAM" id="SignalP"/>
    </source>
</evidence>
<keyword evidence="1" id="KW-0732">Signal</keyword>
<accession>A0A9X1RMP8</accession>
<dbReference type="InterPro" id="IPR018740">
    <property type="entry name" value="DUF2282_membr"/>
</dbReference>
<evidence type="ECO:0000313" key="2">
    <source>
        <dbReference type="EMBL" id="MCG5072392.1"/>
    </source>
</evidence>
<dbReference type="InterPro" id="IPR006311">
    <property type="entry name" value="TAT_signal"/>
</dbReference>
<dbReference type="EMBL" id="JAKLJA010000002">
    <property type="protein sequence ID" value="MCG5072392.1"/>
    <property type="molecule type" value="Genomic_DNA"/>
</dbReference>
<proteinExistence type="predicted"/>
<dbReference type="Proteomes" id="UP001139308">
    <property type="component" value="Unassembled WGS sequence"/>
</dbReference>
<feature type="signal peptide" evidence="1">
    <location>
        <begin position="1"/>
        <end position="27"/>
    </location>
</feature>
<reference evidence="2" key="1">
    <citation type="submission" date="2022-01" db="EMBL/GenBank/DDBJ databases">
        <title>Genome sequence and assembly of Parabukholderia sp. RG36.</title>
        <authorList>
            <person name="Chhetri G."/>
        </authorList>
    </citation>
    <scope>NUCLEOTIDE SEQUENCE</scope>
    <source>
        <strain evidence="2">RG36</strain>
    </source>
</reference>
<gene>
    <name evidence="2" type="ORF">L5014_03290</name>
</gene>
<comment type="caution">
    <text evidence="2">The sequence shown here is derived from an EMBL/GenBank/DDBJ whole genome shotgun (WGS) entry which is preliminary data.</text>
</comment>